<accession>A0A6J5RG05</accession>
<reference evidence="1" key="1">
    <citation type="submission" date="2020-05" db="EMBL/GenBank/DDBJ databases">
        <authorList>
            <person name="Chiriac C."/>
            <person name="Salcher M."/>
            <person name="Ghai R."/>
            <person name="Kavagutti S V."/>
        </authorList>
    </citation>
    <scope>NUCLEOTIDE SEQUENCE</scope>
</reference>
<evidence type="ECO:0000313" key="1">
    <source>
        <dbReference type="EMBL" id="CAB4193386.1"/>
    </source>
</evidence>
<proteinExistence type="predicted"/>
<organism evidence="1">
    <name type="scientific">uncultured Caudovirales phage</name>
    <dbReference type="NCBI Taxonomy" id="2100421"/>
    <lineage>
        <taxon>Viruses</taxon>
        <taxon>Duplodnaviria</taxon>
        <taxon>Heunggongvirae</taxon>
        <taxon>Uroviricota</taxon>
        <taxon>Caudoviricetes</taxon>
        <taxon>Peduoviridae</taxon>
        <taxon>Maltschvirus</taxon>
        <taxon>Maltschvirus maltsch</taxon>
    </lineage>
</organism>
<name>A0A6J5RG05_9CAUD</name>
<sequence>MTDVLMGRVSPPYPPERVEAMLEVSSAYYARGMEIAGILQRLETDGMILKAHKLSKFRTGELRTFCEMSKSVVDMGSRRITVAVMEREEKYG</sequence>
<protein>
    <submittedName>
        <fullName evidence="1">Uncharacterized protein</fullName>
    </submittedName>
</protein>
<dbReference type="EMBL" id="LR797193">
    <property type="protein sequence ID" value="CAB4193386.1"/>
    <property type="molecule type" value="Genomic_DNA"/>
</dbReference>
<gene>
    <name evidence="1" type="ORF">UFOVP1246_90</name>
</gene>